<name>A0A8H6EIN2_9HELO</name>
<dbReference type="Proteomes" id="UP000531561">
    <property type="component" value="Unassembled WGS sequence"/>
</dbReference>
<evidence type="ECO:0000256" key="1">
    <source>
        <dbReference type="SAM" id="MobiDB-lite"/>
    </source>
</evidence>
<feature type="compositionally biased region" description="Basic and acidic residues" evidence="1">
    <location>
        <begin position="94"/>
        <end position="107"/>
    </location>
</feature>
<evidence type="ECO:0000313" key="3">
    <source>
        <dbReference type="Proteomes" id="UP000531561"/>
    </source>
</evidence>
<feature type="region of interest" description="Disordered" evidence="1">
    <location>
        <begin position="1"/>
        <end position="37"/>
    </location>
</feature>
<comment type="caution">
    <text evidence="2">The sequence shown here is derived from an EMBL/GenBank/DDBJ whole genome shotgun (WGS) entry which is preliminary data.</text>
</comment>
<accession>A0A8H6EIN2</accession>
<organism evidence="2 3">
    <name type="scientific">Botrytis fragariae</name>
    <dbReference type="NCBI Taxonomy" id="1964551"/>
    <lineage>
        <taxon>Eukaryota</taxon>
        <taxon>Fungi</taxon>
        <taxon>Dikarya</taxon>
        <taxon>Ascomycota</taxon>
        <taxon>Pezizomycotina</taxon>
        <taxon>Leotiomycetes</taxon>
        <taxon>Helotiales</taxon>
        <taxon>Sclerotiniaceae</taxon>
        <taxon>Botrytis</taxon>
    </lineage>
</organism>
<dbReference type="RefSeq" id="XP_037192577.1">
    <property type="nucleotide sequence ID" value="XM_037335482.1"/>
</dbReference>
<dbReference type="GeneID" id="59259174"/>
<proteinExistence type="predicted"/>
<sequence length="192" mass="22073">MSQESTGRKRTPKSTSKPTSNKKRAASKQKNDKLPDFLDYDHVLGERNLDHAAIERDYFDNKNKVSRQASQSERCDSDSDDRRQFAALKNTIADSREKRRKEQEEKERKRRTNITKNDRDSVEDMLRLPKYGWGVPREIERIKKSRGAGSASQLSCKKYHTEEIGGLVGSRDDAQKHGGDEFVSFNSDHKAN</sequence>
<feature type="region of interest" description="Disordered" evidence="1">
    <location>
        <begin position="167"/>
        <end position="192"/>
    </location>
</feature>
<feature type="compositionally biased region" description="Basic and acidic residues" evidence="1">
    <location>
        <begin position="73"/>
        <end position="84"/>
    </location>
</feature>
<gene>
    <name evidence="2" type="ORF">Bfra_005095</name>
</gene>
<feature type="compositionally biased region" description="Basic and acidic residues" evidence="1">
    <location>
        <begin position="170"/>
        <end position="180"/>
    </location>
</feature>
<keyword evidence="3" id="KW-1185">Reference proteome</keyword>
<reference evidence="2 3" key="1">
    <citation type="journal article" date="2020" name="Phytopathology">
        <title>A high-quality genome resource of Botrytis fragariae, a new and rapidly spreading fungal pathogen causing strawberry gray mold in the U.S.A.</title>
        <authorList>
            <person name="Wu Y."/>
            <person name="Saski C.A."/>
            <person name="Schnabel G."/>
            <person name="Xiao S."/>
            <person name="Hu M."/>
        </authorList>
    </citation>
    <scope>NUCLEOTIDE SEQUENCE [LARGE SCALE GENOMIC DNA]</scope>
    <source>
        <strain evidence="2 3">BVB16</strain>
    </source>
</reference>
<protein>
    <submittedName>
        <fullName evidence="2">Uncharacterized protein</fullName>
    </submittedName>
</protein>
<dbReference type="EMBL" id="JABFCT010000008">
    <property type="protein sequence ID" value="KAF5873631.1"/>
    <property type="molecule type" value="Genomic_DNA"/>
</dbReference>
<feature type="region of interest" description="Disordered" evidence="1">
    <location>
        <begin position="57"/>
        <end position="121"/>
    </location>
</feature>
<dbReference type="AlphaFoldDB" id="A0A8H6EIN2"/>
<evidence type="ECO:0000313" key="2">
    <source>
        <dbReference type="EMBL" id="KAF5873631.1"/>
    </source>
</evidence>